<evidence type="ECO:0000256" key="3">
    <source>
        <dbReference type="SAM" id="MobiDB-lite"/>
    </source>
</evidence>
<dbReference type="InterPro" id="IPR050145">
    <property type="entry name" value="Centrin_CML-like"/>
</dbReference>
<dbReference type="GO" id="GO:0005509">
    <property type="term" value="F:calcium ion binding"/>
    <property type="evidence" value="ECO:0007669"/>
    <property type="project" value="InterPro"/>
</dbReference>
<sequence>MAKASTYTRRSTTHQNHGFSPSSSWSLHRSANEFSNAKTLSPERTTEFDWPQHWERYRGRMFRYVDENGEGKISPSELENCMRTIGEELMEKDAEAVVESADSGGDGLLGFEDIARLMAEGEGEEERKRSLREAFGVYAAEEGGCITSRSLRRTLARLGEAKTLEDRRLIIQRFDLNGDEVISLKCFSIMKNTFICRSSRREGTGIPKLVCK</sequence>
<protein>
    <recommendedName>
        <fullName evidence="4">EF-hand domain-containing protein</fullName>
    </recommendedName>
</protein>
<dbReference type="Pfam" id="PF13499">
    <property type="entry name" value="EF-hand_7"/>
    <property type="match status" value="1"/>
</dbReference>
<proteinExistence type="predicted"/>
<feature type="domain" description="EF-hand" evidence="4">
    <location>
        <begin position="89"/>
        <end position="124"/>
    </location>
</feature>
<reference evidence="5 6" key="1">
    <citation type="submission" date="2019-12" db="EMBL/GenBank/DDBJ databases">
        <authorList>
            <person name="Scholz U."/>
            <person name="Mascher M."/>
            <person name="Fiebig A."/>
        </authorList>
    </citation>
    <scope>NUCLEOTIDE SEQUENCE</scope>
</reference>
<dbReference type="AlphaFoldDB" id="A0A7I8JKQ1"/>
<dbReference type="FunFam" id="1.10.238.10:FF:000178">
    <property type="entry name" value="Calmodulin-2 A"/>
    <property type="match status" value="1"/>
</dbReference>
<dbReference type="SUPFAM" id="SSF47473">
    <property type="entry name" value="EF-hand"/>
    <property type="match status" value="1"/>
</dbReference>
<dbReference type="EMBL" id="LR743601">
    <property type="protein sequence ID" value="CAA2631168.1"/>
    <property type="molecule type" value="Genomic_DNA"/>
</dbReference>
<dbReference type="PROSITE" id="PS00018">
    <property type="entry name" value="EF_HAND_1"/>
    <property type="match status" value="1"/>
</dbReference>
<dbReference type="PROSITE" id="PS50222">
    <property type="entry name" value="EF_HAND_2"/>
    <property type="match status" value="2"/>
</dbReference>
<keyword evidence="1" id="KW-0677">Repeat</keyword>
<keyword evidence="6" id="KW-1185">Reference proteome</keyword>
<dbReference type="GO" id="GO:0043226">
    <property type="term" value="C:organelle"/>
    <property type="evidence" value="ECO:0007669"/>
    <property type="project" value="UniProtKB-ARBA"/>
</dbReference>
<dbReference type="CDD" id="cd00051">
    <property type="entry name" value="EFh"/>
    <property type="match status" value="1"/>
</dbReference>
<evidence type="ECO:0000259" key="4">
    <source>
        <dbReference type="PROSITE" id="PS50222"/>
    </source>
</evidence>
<organism evidence="5">
    <name type="scientific">Spirodela intermedia</name>
    <name type="common">Intermediate duckweed</name>
    <dbReference type="NCBI Taxonomy" id="51605"/>
    <lineage>
        <taxon>Eukaryota</taxon>
        <taxon>Viridiplantae</taxon>
        <taxon>Streptophyta</taxon>
        <taxon>Embryophyta</taxon>
        <taxon>Tracheophyta</taxon>
        <taxon>Spermatophyta</taxon>
        <taxon>Magnoliopsida</taxon>
        <taxon>Liliopsida</taxon>
        <taxon>Araceae</taxon>
        <taxon>Lemnoideae</taxon>
        <taxon>Spirodela</taxon>
    </lineage>
</organism>
<dbReference type="InterPro" id="IPR018247">
    <property type="entry name" value="EF_Hand_1_Ca_BS"/>
</dbReference>
<evidence type="ECO:0000256" key="2">
    <source>
        <dbReference type="ARBA" id="ARBA00022837"/>
    </source>
</evidence>
<dbReference type="Pfam" id="PF13833">
    <property type="entry name" value="EF-hand_8"/>
    <property type="match status" value="1"/>
</dbReference>
<accession>A0A7I8JKQ1</accession>
<dbReference type="Proteomes" id="UP001189122">
    <property type="component" value="Unassembled WGS sequence"/>
</dbReference>
<keyword evidence="2" id="KW-0106">Calcium</keyword>
<name>A0A7I8JKQ1_SPIIN</name>
<dbReference type="Gene3D" id="1.10.238.10">
    <property type="entry name" value="EF-hand"/>
    <property type="match status" value="2"/>
</dbReference>
<feature type="region of interest" description="Disordered" evidence="3">
    <location>
        <begin position="1"/>
        <end position="26"/>
    </location>
</feature>
<dbReference type="InterPro" id="IPR011992">
    <property type="entry name" value="EF-hand-dom_pair"/>
</dbReference>
<gene>
    <name evidence="5" type="ORF">SI7747_14016816</name>
</gene>
<dbReference type="PANTHER" id="PTHR23050">
    <property type="entry name" value="CALCIUM BINDING PROTEIN"/>
    <property type="match status" value="1"/>
</dbReference>
<dbReference type="InterPro" id="IPR002048">
    <property type="entry name" value="EF_hand_dom"/>
</dbReference>
<evidence type="ECO:0000313" key="6">
    <source>
        <dbReference type="Proteomes" id="UP001189122"/>
    </source>
</evidence>
<dbReference type="EMBL" id="CACRZD030000014">
    <property type="protein sequence ID" value="CAA6670411.1"/>
    <property type="molecule type" value="Genomic_DNA"/>
</dbReference>
<evidence type="ECO:0000313" key="5">
    <source>
        <dbReference type="EMBL" id="CAA2631168.1"/>
    </source>
</evidence>
<feature type="domain" description="EF-hand" evidence="4">
    <location>
        <begin position="60"/>
        <end position="88"/>
    </location>
</feature>
<evidence type="ECO:0000256" key="1">
    <source>
        <dbReference type="ARBA" id="ARBA00022737"/>
    </source>
</evidence>